<dbReference type="InterPro" id="IPR011021">
    <property type="entry name" value="Arrestin-like_N"/>
</dbReference>
<keyword evidence="3" id="KW-1185">Reference proteome</keyword>
<gene>
    <name evidence="2" type="ORF">ANOM_011091</name>
</gene>
<dbReference type="GeneID" id="26812895"/>
<dbReference type="STRING" id="1509407.A0A0L1IME9"/>
<dbReference type="EMBL" id="JNOM01000558">
    <property type="protein sequence ID" value="KNG80687.1"/>
    <property type="molecule type" value="Genomic_DNA"/>
</dbReference>
<dbReference type="SUPFAM" id="SSF81296">
    <property type="entry name" value="E set domains"/>
    <property type="match status" value="1"/>
</dbReference>
<dbReference type="Proteomes" id="UP000037505">
    <property type="component" value="Unassembled WGS sequence"/>
</dbReference>
<dbReference type="Pfam" id="PF00339">
    <property type="entry name" value="Arrestin_N"/>
    <property type="match status" value="1"/>
</dbReference>
<dbReference type="AlphaFoldDB" id="A0A0L1IME9"/>
<reference evidence="2 3" key="1">
    <citation type="submission" date="2014-06" db="EMBL/GenBank/DDBJ databases">
        <title>The Genome of the Aflatoxigenic Filamentous Fungus Aspergillus nomius.</title>
        <authorList>
            <person name="Moore M.G."/>
            <person name="Shannon B.M."/>
            <person name="Brian M.M."/>
        </authorList>
    </citation>
    <scope>NUCLEOTIDE SEQUENCE [LARGE SCALE GENOMIC DNA]</scope>
    <source>
        <strain evidence="2 3">NRRL 13137</strain>
    </source>
</reference>
<dbReference type="InterPro" id="IPR014756">
    <property type="entry name" value="Ig_E-set"/>
</dbReference>
<dbReference type="PANTHER" id="PTHR31904:SF1">
    <property type="entry name" value="BYPASS OF STOP CODON PROTEIN 5-RELATED"/>
    <property type="match status" value="1"/>
</dbReference>
<accession>A0A0L1IME9</accession>
<dbReference type="InterPro" id="IPR039634">
    <property type="entry name" value="Bul1-like"/>
</dbReference>
<dbReference type="InterPro" id="IPR014752">
    <property type="entry name" value="Arrestin-like_C"/>
</dbReference>
<sequence length="484" mass="53636">MPRRSLLNSCSAPKILIEFANPRGSYTTGERIKGTVTITVDTETRFGDVNISLEGLSRVNLLQPIATQRETGASHTFITLCQPVAEANCPASGVFRPGKTYRFPYTFIVPERVPLKSCNHRTTHTGIKQAHTAAPPTLHLKTLSQSLCEISYLIRVTVRRQNPNNNAKPYTLASCTKPLHLVPAHGEGDSLGWPEKQDVYRSSVVQEVKGQWKGQALGRLEAVASIQQPIQVPPGRSPIDRLIIHVGLHLRFDPVRDTLPPRLAKIHPTLKQSTLFSTQPQEDFPSLDRIISDQMCRGAHVQVCSLPSTAISSIRWTKHTLPRHSGSSGSVKDSTPFRTSTPGCFYTASAMVPITLPTNRDLVPTFHSCLLSRIYALELRLSYHMPGAPILQRAVALEVPVKVVSVRMLDKSSDTLPNYNSITEEEPSHIVSRPMPRSLERKTWDIENPKSALGDLGLLPSSEWQEAYAPPKYNDVVAHSAKWL</sequence>
<name>A0A0L1IME9_ASPN3</name>
<dbReference type="RefSeq" id="XP_015401610.1">
    <property type="nucleotide sequence ID" value="XM_015556347.1"/>
</dbReference>
<organism evidence="2 3">
    <name type="scientific">Aspergillus nomiae NRRL (strain ATCC 15546 / NRRL 13137 / CBS 260.88 / M93)</name>
    <dbReference type="NCBI Taxonomy" id="1509407"/>
    <lineage>
        <taxon>Eukaryota</taxon>
        <taxon>Fungi</taxon>
        <taxon>Dikarya</taxon>
        <taxon>Ascomycota</taxon>
        <taxon>Pezizomycotina</taxon>
        <taxon>Eurotiomycetes</taxon>
        <taxon>Eurotiomycetidae</taxon>
        <taxon>Eurotiales</taxon>
        <taxon>Aspergillaceae</taxon>
        <taxon>Aspergillus</taxon>
        <taxon>Aspergillus subgen. Circumdati</taxon>
    </lineage>
</organism>
<comment type="caution">
    <text evidence="2">The sequence shown here is derived from an EMBL/GenBank/DDBJ whole genome shotgun (WGS) entry which is preliminary data.</text>
</comment>
<evidence type="ECO:0000259" key="1">
    <source>
        <dbReference type="Pfam" id="PF00339"/>
    </source>
</evidence>
<dbReference type="OrthoDB" id="2283785at2759"/>
<dbReference type="Gene3D" id="2.60.40.640">
    <property type="match status" value="1"/>
</dbReference>
<proteinExistence type="predicted"/>
<dbReference type="PANTHER" id="PTHR31904">
    <property type="entry name" value="BYPASS OF STOP CODON PROTEIN 5-RELATED"/>
    <property type="match status" value="1"/>
</dbReference>
<protein>
    <recommendedName>
        <fullName evidence="1">Arrestin-like N-terminal domain-containing protein</fullName>
    </recommendedName>
</protein>
<evidence type="ECO:0000313" key="3">
    <source>
        <dbReference type="Proteomes" id="UP000037505"/>
    </source>
</evidence>
<feature type="domain" description="Arrestin-like N-terminal" evidence="1">
    <location>
        <begin position="16"/>
        <end position="166"/>
    </location>
</feature>
<evidence type="ECO:0000313" key="2">
    <source>
        <dbReference type="EMBL" id="KNG80687.1"/>
    </source>
</evidence>